<feature type="compositionally biased region" description="Low complexity" evidence="1">
    <location>
        <begin position="229"/>
        <end position="241"/>
    </location>
</feature>
<organism evidence="3 4">
    <name type="scientific">Chitinivorax tropicus</name>
    <dbReference type="NCBI Taxonomy" id="714531"/>
    <lineage>
        <taxon>Bacteria</taxon>
        <taxon>Pseudomonadati</taxon>
        <taxon>Pseudomonadota</taxon>
        <taxon>Betaproteobacteria</taxon>
        <taxon>Chitinivorax</taxon>
    </lineage>
</organism>
<reference evidence="3 4" key="1">
    <citation type="submission" date="2020-08" db="EMBL/GenBank/DDBJ databases">
        <title>Genomic Encyclopedia of Type Strains, Phase IV (KMG-IV): sequencing the most valuable type-strain genomes for metagenomic binning, comparative biology and taxonomic classification.</title>
        <authorList>
            <person name="Goeker M."/>
        </authorList>
    </citation>
    <scope>NUCLEOTIDE SEQUENCE [LARGE SCALE GENOMIC DNA]</scope>
    <source>
        <strain evidence="3 4">DSM 27165</strain>
    </source>
</reference>
<dbReference type="AlphaFoldDB" id="A0A840MT07"/>
<evidence type="ECO:0000256" key="2">
    <source>
        <dbReference type="SAM" id="Phobius"/>
    </source>
</evidence>
<feature type="compositionally biased region" description="Gly residues" evidence="1">
    <location>
        <begin position="242"/>
        <end position="251"/>
    </location>
</feature>
<keyword evidence="2" id="KW-0812">Transmembrane</keyword>
<keyword evidence="4" id="KW-1185">Reference proteome</keyword>
<evidence type="ECO:0000313" key="4">
    <source>
        <dbReference type="Proteomes" id="UP000575898"/>
    </source>
</evidence>
<sequence>MNLIGWVAITGCIAATPLVLGTWRRRRHRRRAQFLRQYEFPKSLIVRFRNNRPELTEHQLKQVEAGLRQYFRISQRSNRKLVAMPSKVVDELWHEFILHTRNYQDFCRKAFGYFLHHTPAASMSSPTTQQHAIRRAWHLACFDEGIPVHSTQQVPLIFGLDLTLSIAGGFYYVPDCRATNSAPGSDGTTNTLYCGADVAGGDGDAGGGFINDADDSSRSSSGCGGGDTAGDSDGSGCSSSSCGGGCGGGGD</sequence>
<gene>
    <name evidence="3" type="ORF">HNQ59_003536</name>
</gene>
<accession>A0A840MT07</accession>
<dbReference type="RefSeq" id="WP_246491062.1">
    <property type="nucleotide sequence ID" value="NZ_JACHHY010000028.1"/>
</dbReference>
<evidence type="ECO:0000313" key="3">
    <source>
        <dbReference type="EMBL" id="MBB5020219.1"/>
    </source>
</evidence>
<name>A0A840MT07_9PROT</name>
<keyword evidence="2" id="KW-0472">Membrane</keyword>
<dbReference type="EMBL" id="JACHHY010000028">
    <property type="protein sequence ID" value="MBB5020219.1"/>
    <property type="molecule type" value="Genomic_DNA"/>
</dbReference>
<dbReference type="Proteomes" id="UP000575898">
    <property type="component" value="Unassembled WGS sequence"/>
</dbReference>
<proteinExistence type="predicted"/>
<comment type="caution">
    <text evidence="3">The sequence shown here is derived from an EMBL/GenBank/DDBJ whole genome shotgun (WGS) entry which is preliminary data.</text>
</comment>
<feature type="transmembrane region" description="Helical" evidence="2">
    <location>
        <begin position="6"/>
        <end position="23"/>
    </location>
</feature>
<evidence type="ECO:0000256" key="1">
    <source>
        <dbReference type="SAM" id="MobiDB-lite"/>
    </source>
</evidence>
<keyword evidence="2" id="KW-1133">Transmembrane helix</keyword>
<protein>
    <submittedName>
        <fullName evidence="3">Uncharacterized protein</fullName>
    </submittedName>
</protein>
<feature type="region of interest" description="Disordered" evidence="1">
    <location>
        <begin position="207"/>
        <end position="251"/>
    </location>
</feature>